<keyword evidence="1" id="KW-0328">Glycosyltransferase</keyword>
<dbReference type="EMBL" id="JAKEVY010000002">
    <property type="protein sequence ID" value="MCF1714963.1"/>
    <property type="molecule type" value="Genomic_DNA"/>
</dbReference>
<dbReference type="InterPro" id="IPR004629">
    <property type="entry name" value="WecG_TagA_CpsF"/>
</dbReference>
<dbReference type="RefSeq" id="WP_234865914.1">
    <property type="nucleotide sequence ID" value="NZ_JAKEVY010000002.1"/>
</dbReference>
<evidence type="ECO:0000313" key="3">
    <source>
        <dbReference type="EMBL" id="MCF1714963.1"/>
    </source>
</evidence>
<dbReference type="Pfam" id="PF03808">
    <property type="entry name" value="Glyco_tran_WecG"/>
    <property type="match status" value="1"/>
</dbReference>
<reference evidence="3 4" key="1">
    <citation type="submission" date="2022-01" db="EMBL/GenBank/DDBJ databases">
        <title>Flavihumibacter sp. nov., isolated from sediment of a river.</title>
        <authorList>
            <person name="Liu H."/>
        </authorList>
    </citation>
    <scope>NUCLEOTIDE SEQUENCE [LARGE SCALE GENOMIC DNA]</scope>
    <source>
        <strain evidence="3 4">RY-1</strain>
    </source>
</reference>
<proteinExistence type="predicted"/>
<dbReference type="PANTHER" id="PTHR34136:SF1">
    <property type="entry name" value="UDP-N-ACETYL-D-MANNOSAMINURONIC ACID TRANSFERASE"/>
    <property type="match status" value="1"/>
</dbReference>
<comment type="caution">
    <text evidence="3">The sequence shown here is derived from an EMBL/GenBank/DDBJ whole genome shotgun (WGS) entry which is preliminary data.</text>
</comment>
<organism evidence="3 4">
    <name type="scientific">Flavihumibacter fluminis</name>
    <dbReference type="NCBI Taxonomy" id="2909236"/>
    <lineage>
        <taxon>Bacteria</taxon>
        <taxon>Pseudomonadati</taxon>
        <taxon>Bacteroidota</taxon>
        <taxon>Chitinophagia</taxon>
        <taxon>Chitinophagales</taxon>
        <taxon>Chitinophagaceae</taxon>
        <taxon>Flavihumibacter</taxon>
    </lineage>
</organism>
<keyword evidence="2" id="KW-0808">Transferase</keyword>
<evidence type="ECO:0000256" key="2">
    <source>
        <dbReference type="ARBA" id="ARBA00022679"/>
    </source>
</evidence>
<dbReference type="CDD" id="cd06533">
    <property type="entry name" value="Glyco_transf_WecG_TagA"/>
    <property type="match status" value="1"/>
</dbReference>
<evidence type="ECO:0000256" key="1">
    <source>
        <dbReference type="ARBA" id="ARBA00022676"/>
    </source>
</evidence>
<name>A0ABS9BIM8_9BACT</name>
<keyword evidence="4" id="KW-1185">Reference proteome</keyword>
<gene>
    <name evidence="3" type="ORF">L0U88_10030</name>
</gene>
<dbReference type="Proteomes" id="UP001200145">
    <property type="component" value="Unassembled WGS sequence"/>
</dbReference>
<evidence type="ECO:0000313" key="4">
    <source>
        <dbReference type="Proteomes" id="UP001200145"/>
    </source>
</evidence>
<dbReference type="NCBIfam" id="TIGR00696">
    <property type="entry name" value="wecG_tagA_cpsF"/>
    <property type="match status" value="1"/>
</dbReference>
<sequence>MKQRQHFLGLEVDTGPYPSFIHEIGKLAKEKGSAYVCVANVHMLVEAYQEQEFAKVVNAADIVTPDGMPICLGLEHFYGIKQDRVAGMNLLPDLLANAATKKIPVYIYGGDPKLKPLFDTYAQTHLPGLDLRGFYCPPFRPLSEKEENQVVKQINDSGAQLILVSLGCPKQEKWMAAMKGRINGCMVGIGGAMPVMLGIKKRAPVWMQKASLEWLYRLLQEPARLHKRYLVTNTIFVYLYIKEFFNIRIKKK</sequence>
<dbReference type="PANTHER" id="PTHR34136">
    <property type="match status" value="1"/>
</dbReference>
<accession>A0ABS9BIM8</accession>
<protein>
    <submittedName>
        <fullName evidence="3">WecB/TagA/CpsF family glycosyltransferase</fullName>
    </submittedName>
</protein>